<dbReference type="EMBL" id="JAINUF010000023">
    <property type="protein sequence ID" value="KAJ8333505.1"/>
    <property type="molecule type" value="Genomic_DNA"/>
</dbReference>
<feature type="domain" description="PiggyBac transposable element-derived protein" evidence="3">
    <location>
        <begin position="359"/>
        <end position="730"/>
    </location>
</feature>
<dbReference type="PANTHER" id="PTHR46599">
    <property type="entry name" value="PIGGYBAC TRANSPOSABLE ELEMENT-DERIVED PROTEIN 4"/>
    <property type="match status" value="1"/>
</dbReference>
<evidence type="ECO:0000313" key="4">
    <source>
        <dbReference type="EMBL" id="KAJ8333505.1"/>
    </source>
</evidence>
<dbReference type="OrthoDB" id="118105at2759"/>
<dbReference type="Pfam" id="PF13843">
    <property type="entry name" value="DDE_Tnp_1_7"/>
    <property type="match status" value="2"/>
</dbReference>
<name>A0A9Q1E7C5_SYNKA</name>
<proteinExistence type="predicted"/>
<accession>A0A9Q1E7C5</accession>
<keyword evidence="2" id="KW-0812">Transmembrane</keyword>
<feature type="transmembrane region" description="Helical" evidence="2">
    <location>
        <begin position="798"/>
        <end position="820"/>
    </location>
</feature>
<dbReference type="AlphaFoldDB" id="A0A9Q1E7C5"/>
<evidence type="ECO:0000259" key="3">
    <source>
        <dbReference type="Pfam" id="PF13843"/>
    </source>
</evidence>
<gene>
    <name evidence="4" type="ORF">SKAU_G00415130</name>
</gene>
<dbReference type="InterPro" id="IPR029526">
    <property type="entry name" value="PGBD"/>
</dbReference>
<feature type="transmembrane region" description="Helical" evidence="2">
    <location>
        <begin position="765"/>
        <end position="786"/>
    </location>
</feature>
<reference evidence="4" key="1">
    <citation type="journal article" date="2023" name="Science">
        <title>Genome structures resolve the early diversification of teleost fishes.</title>
        <authorList>
            <person name="Parey E."/>
            <person name="Louis A."/>
            <person name="Montfort J."/>
            <person name="Bouchez O."/>
            <person name="Roques C."/>
            <person name="Iampietro C."/>
            <person name="Lluch J."/>
            <person name="Castinel A."/>
            <person name="Donnadieu C."/>
            <person name="Desvignes T."/>
            <person name="Floi Bucao C."/>
            <person name="Jouanno E."/>
            <person name="Wen M."/>
            <person name="Mejri S."/>
            <person name="Dirks R."/>
            <person name="Jansen H."/>
            <person name="Henkel C."/>
            <person name="Chen W.J."/>
            <person name="Zahm M."/>
            <person name="Cabau C."/>
            <person name="Klopp C."/>
            <person name="Thompson A.W."/>
            <person name="Robinson-Rechavi M."/>
            <person name="Braasch I."/>
            <person name="Lecointre G."/>
            <person name="Bobe J."/>
            <person name="Postlethwait J.H."/>
            <person name="Berthelot C."/>
            <person name="Roest Crollius H."/>
            <person name="Guiguen Y."/>
        </authorList>
    </citation>
    <scope>NUCLEOTIDE SEQUENCE</scope>
    <source>
        <strain evidence="4">WJC10195</strain>
    </source>
</reference>
<feature type="domain" description="PiggyBac transposable element-derived protein" evidence="3">
    <location>
        <begin position="105"/>
        <end position="249"/>
    </location>
</feature>
<dbReference type="Proteomes" id="UP001152622">
    <property type="component" value="Chromosome 23"/>
</dbReference>
<sequence length="859" mass="97725">MDVDADDYSCLLQSLKRRRALTSDELRVIAEHDMDDHQGMHCVEEDALDAELLQAQVQTEEEEEDDEMDCDLEPRRASEGRPLGLDLGSVRRAVRLTTSVMLREIDFFMLFFTQAIVADICGFTNRQGWELVLNRASYAGVEGVWNEVTPDEFYRFMGLLIYMGFHVLPDMHRYWGTKSLQGSWARSFMSRDRFKALLAALHVVDPATEDNQDRLKKLRYLMDHLKQKCQELFQPNQNLAIDERMVKSKVSQGLPPCQPCPAGFPLKKPRRQAAGQRSVPQCSSARGAAQRGRGRTRVQRQADRCPSSSSSRSHSPPPPLPVQGERWMDGSEQDEQPSVHLFAPARTPEAQLDFTKEYSPLELFQLTFSQSVVQTLCTNTNKKAQLRIDQGMKTPWSPLEPGELYRYFGVLISMGLVRCPETRDYWSRARCYSLPFPRTVFSRTRFEAISWALHISDPDTDGQNDALRGTDRYDRLFRLRPLIDEVVAACRSFYQPRQQLSIDERMVATKARIGFKQYMKAKPTKWGFKLFVLSDACNGYTCDFNVYTGKQKSPTGKGLSHDAVINLLTPYLGTGYQVYVDNWYISTALFQELHGMRFGACGTCRENRKGYPVTKVNDMPRNAERGTVKWIRQGQMLYVKWMDTREVKMCSTFHIAFQGDTTVRNVRNTDGTWTSCRVPIPVSVREYNKFMGGVDLSDALLKYYSIRRKTMKWYKALLFHFIDVAVVNGFLLHKECSTEAAQAPHTQALPGIVSRAVGRLFSLPLLLLLCHHLVQLPLCLLLLAVCPQLPLCLLHQSLLHLLLFPVPPGLLLVVVLWVQLVDVVASQSLTVTLAQWIGPARRQQAGGDVLIALLMVSII</sequence>
<comment type="caution">
    <text evidence="4">The sequence shown here is derived from an EMBL/GenBank/DDBJ whole genome shotgun (WGS) entry which is preliminary data.</text>
</comment>
<evidence type="ECO:0000313" key="5">
    <source>
        <dbReference type="Proteomes" id="UP001152622"/>
    </source>
</evidence>
<organism evidence="4 5">
    <name type="scientific">Synaphobranchus kaupii</name>
    <name type="common">Kaup's arrowtooth eel</name>
    <dbReference type="NCBI Taxonomy" id="118154"/>
    <lineage>
        <taxon>Eukaryota</taxon>
        <taxon>Metazoa</taxon>
        <taxon>Chordata</taxon>
        <taxon>Craniata</taxon>
        <taxon>Vertebrata</taxon>
        <taxon>Euteleostomi</taxon>
        <taxon>Actinopterygii</taxon>
        <taxon>Neopterygii</taxon>
        <taxon>Teleostei</taxon>
        <taxon>Anguilliformes</taxon>
        <taxon>Synaphobranchidae</taxon>
        <taxon>Synaphobranchus</taxon>
    </lineage>
</organism>
<dbReference type="PANTHER" id="PTHR46599:SF3">
    <property type="entry name" value="PIGGYBAC TRANSPOSABLE ELEMENT-DERIVED PROTEIN 4"/>
    <property type="match status" value="1"/>
</dbReference>
<keyword evidence="2" id="KW-1133">Transmembrane helix</keyword>
<feature type="region of interest" description="Disordered" evidence="1">
    <location>
        <begin position="261"/>
        <end position="336"/>
    </location>
</feature>
<evidence type="ECO:0000256" key="2">
    <source>
        <dbReference type="SAM" id="Phobius"/>
    </source>
</evidence>
<evidence type="ECO:0000256" key="1">
    <source>
        <dbReference type="SAM" id="MobiDB-lite"/>
    </source>
</evidence>
<keyword evidence="2" id="KW-0472">Membrane</keyword>
<protein>
    <recommendedName>
        <fullName evidence="3">PiggyBac transposable element-derived protein domain-containing protein</fullName>
    </recommendedName>
</protein>
<keyword evidence="5" id="KW-1185">Reference proteome</keyword>